<dbReference type="InterPro" id="IPR035905">
    <property type="entry name" value="Barstar-like_sf"/>
</dbReference>
<dbReference type="Pfam" id="PF01337">
    <property type="entry name" value="Barstar"/>
    <property type="match status" value="1"/>
</dbReference>
<dbReference type="SUPFAM" id="SSF52038">
    <property type="entry name" value="Barstar-related"/>
    <property type="match status" value="1"/>
</dbReference>
<evidence type="ECO:0000256" key="1">
    <source>
        <dbReference type="ARBA" id="ARBA00006845"/>
    </source>
</evidence>
<gene>
    <name evidence="3" type="ORF">Cme02nite_64720</name>
</gene>
<feature type="domain" description="Barstar (barnase inhibitor)" evidence="2">
    <location>
        <begin position="306"/>
        <end position="370"/>
    </location>
</feature>
<evidence type="ECO:0000313" key="3">
    <source>
        <dbReference type="EMBL" id="GIG18140.1"/>
    </source>
</evidence>
<reference evidence="3" key="1">
    <citation type="submission" date="2021-01" db="EMBL/GenBank/DDBJ databases">
        <title>Whole genome shotgun sequence of Catellatospora methionotrophica NBRC 14553.</title>
        <authorList>
            <person name="Komaki H."/>
            <person name="Tamura T."/>
        </authorList>
    </citation>
    <scope>NUCLEOTIDE SEQUENCE</scope>
    <source>
        <strain evidence="3">NBRC 14553</strain>
    </source>
</reference>
<evidence type="ECO:0000259" key="2">
    <source>
        <dbReference type="Pfam" id="PF01337"/>
    </source>
</evidence>
<evidence type="ECO:0000313" key="4">
    <source>
        <dbReference type="Proteomes" id="UP000660339"/>
    </source>
</evidence>
<sequence>MRWQLLDEYSGSAGDPDRIVAHCVDVQGLFADPPSLPYERYTLHGCQPTGRLAAAIDRNDHRYWLGNVIVDSKHDPDRPPPPGCDCATIRCSCMEELVDVTVLGCRPSAHGDGLVDIDLEGGVRLDSGYTDRTPARRPDAIGFHLTGPDDDGDLGECLDISGLFVERPGASYPPAILVGCRPEPPLHAALAALAGGGSARRRLVRASLLAVEADGTVVSALYRSICATVTGVQPSSIGSGLVDVMFDGPVGEPLPARAREIWDLWYTGGPAERNAWAGYDAALRHEWAGAALAHHRHGASDLDARQVYHLDGRFVTDLDGFYCAIGEAVNGPGGYFGWNLSALHDCLTGGWGARTPFTLVWHDAHVAEQHLVPGYDRRRWATATTMAYLLGMLSEHGVEVELR</sequence>
<accession>A0A8J3LH24</accession>
<dbReference type="InterPro" id="IPR000468">
    <property type="entry name" value="Barstar"/>
</dbReference>
<comment type="similarity">
    <text evidence="1">Belongs to the barstar family.</text>
</comment>
<dbReference type="AlphaFoldDB" id="A0A8J3LH24"/>
<proteinExistence type="inferred from homology"/>
<dbReference type="Proteomes" id="UP000660339">
    <property type="component" value="Unassembled WGS sequence"/>
</dbReference>
<dbReference type="EMBL" id="BONJ01000037">
    <property type="protein sequence ID" value="GIG18140.1"/>
    <property type="molecule type" value="Genomic_DNA"/>
</dbReference>
<comment type="caution">
    <text evidence="3">The sequence shown here is derived from an EMBL/GenBank/DDBJ whole genome shotgun (WGS) entry which is preliminary data.</text>
</comment>
<keyword evidence="4" id="KW-1185">Reference proteome</keyword>
<organism evidence="3 4">
    <name type="scientific">Catellatospora methionotrophica</name>
    <dbReference type="NCBI Taxonomy" id="121620"/>
    <lineage>
        <taxon>Bacteria</taxon>
        <taxon>Bacillati</taxon>
        <taxon>Actinomycetota</taxon>
        <taxon>Actinomycetes</taxon>
        <taxon>Micromonosporales</taxon>
        <taxon>Micromonosporaceae</taxon>
        <taxon>Catellatospora</taxon>
    </lineage>
</organism>
<name>A0A8J3LH24_9ACTN</name>
<protein>
    <recommendedName>
        <fullName evidence="2">Barstar (barnase inhibitor) domain-containing protein</fullName>
    </recommendedName>
</protein>
<dbReference type="Gene3D" id="3.30.370.10">
    <property type="entry name" value="Barstar-like"/>
    <property type="match status" value="1"/>
</dbReference>